<accession>A0A923M7E4</accession>
<evidence type="ECO:0000313" key="2">
    <source>
        <dbReference type="Proteomes" id="UP000596827"/>
    </source>
</evidence>
<dbReference type="EMBL" id="JACORU010000002">
    <property type="protein sequence ID" value="MBC5764169.1"/>
    <property type="molecule type" value="Genomic_DNA"/>
</dbReference>
<gene>
    <name evidence="1" type="ORF">H8R02_06900</name>
</gene>
<sequence length="525" mass="56714">MHFTPEGTRALPDRMVSFGHTVALLGAHTPPDEFADAFGQLHELPPGGDLFNAALLLTTCCDRADSTAIVGPRDRNRFAELVIEHAHMVPGTPMAARATETALRHVQSLVNALAALSASPERTREFMQRLPELVKCLRFAAEAAIKADSSDAQVDVASNAAITLQCAVDAGVPWMDPAIPELAQLARGNHVENTLARGECGAFLTGKVSSACFAQPPARVDAAAWLGLLPPLDAASASEFVRTLLRSPLDHASAAYPLRTARAEVAAQVVRFYPVCHEVAARLLAQDLKVHLASPDAPGLDACLQATSTAAFEAAAWLEDDKQRWNEVMALAMAATESGYPELIGAWPIAEEAARLANECLSKAQSMVRDVVGQEDELPAHLQQAVGLLWAAADLHDRRANLAGRTAQRERVLDTFKWLAFSLEPAHQHCRLRPRVAAMFAVLAVCAPNAPRTNLPRAVRGCVEEFDRERMGRVCREIEANTTLLPELVPIVAAYADPMVLMGTLLEWALTLDKGDSHTGPHRRD</sequence>
<protein>
    <submittedName>
        <fullName evidence="1">Uncharacterized protein</fullName>
    </submittedName>
</protein>
<keyword evidence="2" id="KW-1185">Reference proteome</keyword>
<dbReference type="RefSeq" id="WP_187080651.1">
    <property type="nucleotide sequence ID" value="NZ_JACORU010000002.1"/>
</dbReference>
<organism evidence="1 2">
    <name type="scientific">Ramlibacter albus</name>
    <dbReference type="NCBI Taxonomy" id="2079448"/>
    <lineage>
        <taxon>Bacteria</taxon>
        <taxon>Pseudomonadati</taxon>
        <taxon>Pseudomonadota</taxon>
        <taxon>Betaproteobacteria</taxon>
        <taxon>Burkholderiales</taxon>
        <taxon>Comamonadaceae</taxon>
        <taxon>Ramlibacter</taxon>
    </lineage>
</organism>
<proteinExistence type="predicted"/>
<evidence type="ECO:0000313" key="1">
    <source>
        <dbReference type="EMBL" id="MBC5764169.1"/>
    </source>
</evidence>
<comment type="caution">
    <text evidence="1">The sequence shown here is derived from an EMBL/GenBank/DDBJ whole genome shotgun (WGS) entry which is preliminary data.</text>
</comment>
<name>A0A923M7E4_9BURK</name>
<reference evidence="1" key="1">
    <citation type="submission" date="2020-08" db="EMBL/GenBank/DDBJ databases">
        <title>Ramlibacter sp. GTP1 16S ribosomal RNA gene genome sequencing and assembly.</title>
        <authorList>
            <person name="Kang M."/>
        </authorList>
    </citation>
    <scope>NUCLEOTIDE SEQUENCE</scope>
    <source>
        <strain evidence="1">GTP1</strain>
    </source>
</reference>
<dbReference type="Proteomes" id="UP000596827">
    <property type="component" value="Unassembled WGS sequence"/>
</dbReference>
<dbReference type="AlphaFoldDB" id="A0A923M7E4"/>